<evidence type="ECO:0000256" key="2">
    <source>
        <dbReference type="SAM" id="MobiDB-lite"/>
    </source>
</evidence>
<dbReference type="PANTHER" id="PTHR10809:SF58">
    <property type="entry name" value="VESICLE-ASSOCIATED PROTEIN 4-2"/>
    <property type="match status" value="1"/>
</dbReference>
<dbReference type="Proteomes" id="UP000822688">
    <property type="component" value="Chromosome 10"/>
</dbReference>
<dbReference type="InterPro" id="IPR013783">
    <property type="entry name" value="Ig-like_fold"/>
</dbReference>
<gene>
    <name evidence="4" type="ORF">KC19_10G093900</name>
</gene>
<organism evidence="4 5">
    <name type="scientific">Ceratodon purpureus</name>
    <name type="common">Fire moss</name>
    <name type="synonym">Dicranum purpureum</name>
    <dbReference type="NCBI Taxonomy" id="3225"/>
    <lineage>
        <taxon>Eukaryota</taxon>
        <taxon>Viridiplantae</taxon>
        <taxon>Streptophyta</taxon>
        <taxon>Embryophyta</taxon>
        <taxon>Bryophyta</taxon>
        <taxon>Bryophytina</taxon>
        <taxon>Bryopsida</taxon>
        <taxon>Dicranidae</taxon>
        <taxon>Pseudoditrichales</taxon>
        <taxon>Ditrichaceae</taxon>
        <taxon>Ceratodon</taxon>
    </lineage>
</organism>
<dbReference type="GO" id="GO:0005886">
    <property type="term" value="C:plasma membrane"/>
    <property type="evidence" value="ECO:0007669"/>
    <property type="project" value="TreeGrafter"/>
</dbReference>
<dbReference type="GO" id="GO:0061817">
    <property type="term" value="P:endoplasmic reticulum-plasma membrane tethering"/>
    <property type="evidence" value="ECO:0007669"/>
    <property type="project" value="TreeGrafter"/>
</dbReference>
<evidence type="ECO:0000313" key="5">
    <source>
        <dbReference type="Proteomes" id="UP000822688"/>
    </source>
</evidence>
<evidence type="ECO:0000313" key="4">
    <source>
        <dbReference type="EMBL" id="KAG0559290.1"/>
    </source>
</evidence>
<dbReference type="InterPro" id="IPR016763">
    <property type="entry name" value="VAP"/>
</dbReference>
<dbReference type="PROSITE" id="PS50202">
    <property type="entry name" value="MSP"/>
    <property type="match status" value="1"/>
</dbReference>
<feature type="compositionally biased region" description="Basic and acidic residues" evidence="2">
    <location>
        <begin position="233"/>
        <end position="250"/>
    </location>
</feature>
<dbReference type="Gene3D" id="2.60.40.10">
    <property type="entry name" value="Immunoglobulins"/>
    <property type="match status" value="1"/>
</dbReference>
<dbReference type="InterPro" id="IPR008962">
    <property type="entry name" value="PapD-like_sf"/>
</dbReference>
<dbReference type="PANTHER" id="PTHR10809">
    <property type="entry name" value="VESICLE-ASSOCIATED MEMBRANE PROTEIN-ASSOCIATED PROTEIN"/>
    <property type="match status" value="1"/>
</dbReference>
<dbReference type="GO" id="GO:0090158">
    <property type="term" value="P:endoplasmic reticulum membrane organization"/>
    <property type="evidence" value="ECO:0007669"/>
    <property type="project" value="TreeGrafter"/>
</dbReference>
<name>A0A8T0GJV2_CERPU</name>
<comment type="caution">
    <text evidence="4">The sequence shown here is derived from an EMBL/GenBank/DDBJ whole genome shotgun (WGS) entry which is preliminary data.</text>
</comment>
<dbReference type="Pfam" id="PF00635">
    <property type="entry name" value="Motile_Sperm"/>
    <property type="match status" value="1"/>
</dbReference>
<dbReference type="SUPFAM" id="SSF49354">
    <property type="entry name" value="PapD-like"/>
    <property type="match status" value="1"/>
</dbReference>
<sequence>MKMLWEKKAQAEAEGEASASSVEKKERKEKKKKKKKYEKQVWYGSPLDPEAFAVEAANFRAEVAKNTLYRDLKALLTSPRSRLRVDPQKYLYFLHNAGRHANSAVTITNVSKSHIAFKFRTTAPHYCYMRPNGGILRPNESINAIVSKYVEKHEPIKDQERKTKDKFKIISLPVEPNAEYYPDLFEDDEDNVVVERLLRVVFVDPTKAPAEQVSMLQSRLEVAEAADAARKKAFAEEMEEREKEREKEEDGVPQIIAPGPVQEGQGQVLNEWKKQREAFLAKQQAGGAKPS</sequence>
<feature type="domain" description="MSP" evidence="3">
    <location>
        <begin position="82"/>
        <end position="203"/>
    </location>
</feature>
<evidence type="ECO:0000259" key="3">
    <source>
        <dbReference type="PROSITE" id="PS50202"/>
    </source>
</evidence>
<evidence type="ECO:0000256" key="1">
    <source>
        <dbReference type="ARBA" id="ARBA00008932"/>
    </source>
</evidence>
<feature type="compositionally biased region" description="Basic residues" evidence="2">
    <location>
        <begin position="27"/>
        <end position="37"/>
    </location>
</feature>
<dbReference type="EMBL" id="CM026431">
    <property type="protein sequence ID" value="KAG0559290.1"/>
    <property type="molecule type" value="Genomic_DNA"/>
</dbReference>
<accession>A0A8T0GJV2</accession>
<dbReference type="GO" id="GO:0005789">
    <property type="term" value="C:endoplasmic reticulum membrane"/>
    <property type="evidence" value="ECO:0007669"/>
    <property type="project" value="InterPro"/>
</dbReference>
<keyword evidence="5" id="KW-1185">Reference proteome</keyword>
<dbReference type="InterPro" id="IPR000535">
    <property type="entry name" value="MSP_dom"/>
</dbReference>
<protein>
    <recommendedName>
        <fullName evidence="3">MSP domain-containing protein</fullName>
    </recommendedName>
</protein>
<dbReference type="AlphaFoldDB" id="A0A8T0GJV2"/>
<feature type="region of interest" description="Disordered" evidence="2">
    <location>
        <begin position="1"/>
        <end position="38"/>
    </location>
</feature>
<proteinExistence type="inferred from homology"/>
<feature type="region of interest" description="Disordered" evidence="2">
    <location>
        <begin position="233"/>
        <end position="265"/>
    </location>
</feature>
<comment type="similarity">
    <text evidence="1">Belongs to the VAMP-associated protein (VAP) (TC 9.B.17) family.</text>
</comment>
<reference evidence="4" key="1">
    <citation type="submission" date="2020-06" db="EMBL/GenBank/DDBJ databases">
        <title>WGS assembly of Ceratodon purpureus strain R40.</title>
        <authorList>
            <person name="Carey S.B."/>
            <person name="Jenkins J."/>
            <person name="Shu S."/>
            <person name="Lovell J.T."/>
            <person name="Sreedasyam A."/>
            <person name="Maumus F."/>
            <person name="Tiley G.P."/>
            <person name="Fernandez-Pozo N."/>
            <person name="Barry K."/>
            <person name="Chen C."/>
            <person name="Wang M."/>
            <person name="Lipzen A."/>
            <person name="Daum C."/>
            <person name="Saski C.A."/>
            <person name="Payton A.C."/>
            <person name="Mcbreen J.C."/>
            <person name="Conrad R.E."/>
            <person name="Kollar L.M."/>
            <person name="Olsson S."/>
            <person name="Huttunen S."/>
            <person name="Landis J.B."/>
            <person name="Wickett N.J."/>
            <person name="Johnson M.G."/>
            <person name="Rensing S.A."/>
            <person name="Grimwood J."/>
            <person name="Schmutz J."/>
            <person name="Mcdaniel S.F."/>
        </authorList>
    </citation>
    <scope>NUCLEOTIDE SEQUENCE</scope>
    <source>
        <strain evidence="4">R40</strain>
    </source>
</reference>
<feature type="compositionally biased region" description="Basic and acidic residues" evidence="2">
    <location>
        <begin position="1"/>
        <end position="11"/>
    </location>
</feature>